<accession>A0ABR1F6X2</accession>
<gene>
    <name evidence="1" type="ORF">BZA70DRAFT_278513</name>
</gene>
<protein>
    <recommendedName>
        <fullName evidence="3">26S proteasome non-ATPase regulatory subunit 5</fullName>
    </recommendedName>
</protein>
<evidence type="ECO:0000313" key="2">
    <source>
        <dbReference type="Proteomes" id="UP001498771"/>
    </source>
</evidence>
<organism evidence="1 2">
    <name type="scientific">Myxozyma melibiosi</name>
    <dbReference type="NCBI Taxonomy" id="54550"/>
    <lineage>
        <taxon>Eukaryota</taxon>
        <taxon>Fungi</taxon>
        <taxon>Dikarya</taxon>
        <taxon>Ascomycota</taxon>
        <taxon>Saccharomycotina</taxon>
        <taxon>Lipomycetes</taxon>
        <taxon>Lipomycetales</taxon>
        <taxon>Lipomycetaceae</taxon>
        <taxon>Myxozyma</taxon>
    </lineage>
</organism>
<evidence type="ECO:0008006" key="3">
    <source>
        <dbReference type="Google" id="ProtNLM"/>
    </source>
</evidence>
<name>A0ABR1F6X2_9ASCO</name>
<sequence>MADDPYAALAAFLAASSDAKIPSAQACQLYISALRLAGTPHPGALTAVWPGIARVLQFRSLPSETAAVLVDDVIDPIVASGSLSWTEVCAVAGSADVLIGTVAADTHDKIRQAAVGFLSCFDFATAAEDESEHVLAGLLALITREKLSEGVVARIEKAVDKFLTHPTSSSVRPLVIRQLSEIRLQFGSSAVVASRIQGLSLIILRHSSAGVDDVPENLICFAVASDDILAELVTIQFYESLLELFLPPSIFYSTKPAYLEIADIYTSSSAIGLERTAAARALGRLAQTRSEIFADIDASLHITKNLTLRDDSDRAILTLVPGDYLAEHNPALLRGYPITSASLVDITCNLMRSALARSLLSSSLTSQNLLRLPVPDLLRVCKELASASSGDGSSSSNSGAQILVSMPGVMDVVLSKSGKMGYELMRLRGDVVDALYEVSEELIGPYWAGRIREAKMSGTWGTNDSDVPAVEVMDSTS</sequence>
<evidence type="ECO:0000313" key="1">
    <source>
        <dbReference type="EMBL" id="KAK7205595.1"/>
    </source>
</evidence>
<dbReference type="EMBL" id="JBBJBU010000005">
    <property type="protein sequence ID" value="KAK7205595.1"/>
    <property type="molecule type" value="Genomic_DNA"/>
</dbReference>
<dbReference type="RefSeq" id="XP_064768628.1">
    <property type="nucleotide sequence ID" value="XM_064912607.1"/>
</dbReference>
<dbReference type="Gene3D" id="1.25.10.50">
    <property type="match status" value="1"/>
</dbReference>
<reference evidence="1 2" key="1">
    <citation type="submission" date="2024-03" db="EMBL/GenBank/DDBJ databases">
        <title>Genome-scale model development and genomic sequencing of the oleaginous clade Lipomyces.</title>
        <authorList>
            <consortium name="Lawrence Berkeley National Laboratory"/>
            <person name="Czajka J.J."/>
            <person name="Han Y."/>
            <person name="Kim J."/>
            <person name="Mondo S.J."/>
            <person name="Hofstad B.A."/>
            <person name="Robles A."/>
            <person name="Haridas S."/>
            <person name="Riley R."/>
            <person name="LaButti K."/>
            <person name="Pangilinan J."/>
            <person name="Andreopoulos W."/>
            <person name="Lipzen A."/>
            <person name="Yan J."/>
            <person name="Wang M."/>
            <person name="Ng V."/>
            <person name="Grigoriev I.V."/>
            <person name="Spatafora J.W."/>
            <person name="Magnuson J.K."/>
            <person name="Baker S.E."/>
            <person name="Pomraning K.R."/>
        </authorList>
    </citation>
    <scope>NUCLEOTIDE SEQUENCE [LARGE SCALE GENOMIC DNA]</scope>
    <source>
        <strain evidence="1 2">Phaff 52-87</strain>
    </source>
</reference>
<proteinExistence type="predicted"/>
<dbReference type="Proteomes" id="UP001498771">
    <property type="component" value="Unassembled WGS sequence"/>
</dbReference>
<dbReference type="GeneID" id="90038119"/>
<comment type="caution">
    <text evidence="1">The sequence shown here is derived from an EMBL/GenBank/DDBJ whole genome shotgun (WGS) entry which is preliminary data.</text>
</comment>
<keyword evidence="2" id="KW-1185">Reference proteome</keyword>
<dbReference type="Gene3D" id="1.25.40.580">
    <property type="match status" value="1"/>
</dbReference>